<feature type="compositionally biased region" description="Basic residues" evidence="1">
    <location>
        <begin position="104"/>
        <end position="113"/>
    </location>
</feature>
<comment type="caution">
    <text evidence="2">The sequence shown here is derived from an EMBL/GenBank/DDBJ whole genome shotgun (WGS) entry which is preliminary data.</text>
</comment>
<organism evidence="2 3">
    <name type="scientific">Castilleja foliolosa</name>
    <dbReference type="NCBI Taxonomy" id="1961234"/>
    <lineage>
        <taxon>Eukaryota</taxon>
        <taxon>Viridiplantae</taxon>
        <taxon>Streptophyta</taxon>
        <taxon>Embryophyta</taxon>
        <taxon>Tracheophyta</taxon>
        <taxon>Spermatophyta</taxon>
        <taxon>Magnoliopsida</taxon>
        <taxon>eudicotyledons</taxon>
        <taxon>Gunneridae</taxon>
        <taxon>Pentapetalae</taxon>
        <taxon>asterids</taxon>
        <taxon>lamiids</taxon>
        <taxon>Lamiales</taxon>
        <taxon>Orobanchaceae</taxon>
        <taxon>Pedicularideae</taxon>
        <taxon>Castillejinae</taxon>
        <taxon>Castilleja</taxon>
    </lineage>
</organism>
<reference evidence="3" key="1">
    <citation type="journal article" date="2024" name="IScience">
        <title>Strigolactones Initiate the Formation of Haustorium-like Structures in Castilleja.</title>
        <authorList>
            <person name="Buerger M."/>
            <person name="Peterson D."/>
            <person name="Chory J."/>
        </authorList>
    </citation>
    <scope>NUCLEOTIDE SEQUENCE [LARGE SCALE GENOMIC DNA]</scope>
</reference>
<feature type="compositionally biased region" description="Basic and acidic residues" evidence="1">
    <location>
        <begin position="117"/>
        <end position="135"/>
    </location>
</feature>
<evidence type="ECO:0000313" key="3">
    <source>
        <dbReference type="Proteomes" id="UP001632038"/>
    </source>
</evidence>
<gene>
    <name evidence="2" type="ORF">CASFOL_031323</name>
</gene>
<evidence type="ECO:0000313" key="2">
    <source>
        <dbReference type="EMBL" id="KAL3624655.1"/>
    </source>
</evidence>
<feature type="region of interest" description="Disordered" evidence="1">
    <location>
        <begin position="156"/>
        <end position="177"/>
    </location>
</feature>
<feature type="region of interest" description="Disordered" evidence="1">
    <location>
        <begin position="99"/>
        <end position="135"/>
    </location>
</feature>
<dbReference type="AlphaFoldDB" id="A0ABD3C753"/>
<dbReference type="Proteomes" id="UP001632038">
    <property type="component" value="Unassembled WGS sequence"/>
</dbReference>
<keyword evidence="3" id="KW-1185">Reference proteome</keyword>
<accession>A0ABD3C753</accession>
<feature type="compositionally biased region" description="Acidic residues" evidence="1">
    <location>
        <begin position="159"/>
        <end position="175"/>
    </location>
</feature>
<sequence length="396" mass="45184">MACRKCGYNAGPRIEMDEFYGCPRVNGILFPQPINYMPLAPPLHDEVAFQHQELDLPSANIGLPSANSLPIGHHMGLPSANICLYNALNEPILAGFQDDTMAKRGSRRGRRGGRGGGRGDDPLNDEGYRQRNLRDVENDDVRREIRVLRRRLAQFDVPGDGDSESVPTEEEEDVDNPFTMMGGEREIRHRATDPLRNFGVRLDIPDFSGKALPDEFIDWFNTIERVFDIQSLSEKNKVNDGPNIFSELADLNKTRKKRRLISSQVTQRKAFSLKLHRCEEDNDFILVMHEVATGISTFFILLHCEKSGKIKMEAKEIFIGHRVVSLSSPITEEIYPHMPNKCNLTMLERLDGPWTVEIRERAGNAKTEKFYYHEKVNKTFRSLNDVATFIVYSVIY</sequence>
<name>A0ABD3C753_9LAMI</name>
<dbReference type="EMBL" id="JAVIJP010000053">
    <property type="protein sequence ID" value="KAL3624655.1"/>
    <property type="molecule type" value="Genomic_DNA"/>
</dbReference>
<proteinExistence type="predicted"/>
<protein>
    <submittedName>
        <fullName evidence="2">Uncharacterized protein</fullName>
    </submittedName>
</protein>
<evidence type="ECO:0000256" key="1">
    <source>
        <dbReference type="SAM" id="MobiDB-lite"/>
    </source>
</evidence>